<sequence>MSTVTRILCKPIVPSTSAVRGLSGNKRVFYHAFSVNNTVARHKAGVTYDDRGELGHTASACETHAWGPWGLEPVGHTSLCGSCGDMHARGTACDPAKRNRFIRTCVTDGGASLMPRMKFSRQ</sequence>
<dbReference type="Proteomes" id="UP000002009">
    <property type="component" value="Chromosome 8"/>
</dbReference>
<accession>C1FFE1</accession>
<dbReference type="InParanoid" id="C1FFE1"/>
<dbReference type="EMBL" id="CP001575">
    <property type="protein sequence ID" value="ACO69069.1"/>
    <property type="molecule type" value="Genomic_DNA"/>
</dbReference>
<evidence type="ECO:0000313" key="1">
    <source>
        <dbReference type="EMBL" id="ACO69069.1"/>
    </source>
</evidence>
<dbReference type="RefSeq" id="XP_002507811.1">
    <property type="nucleotide sequence ID" value="XM_002507765.1"/>
</dbReference>
<reference evidence="1 2" key="1">
    <citation type="journal article" date="2009" name="Science">
        <title>Green evolution and dynamic adaptations revealed by genomes of the marine picoeukaryotes Micromonas.</title>
        <authorList>
            <person name="Worden A.Z."/>
            <person name="Lee J.H."/>
            <person name="Mock T."/>
            <person name="Rouze P."/>
            <person name="Simmons M.P."/>
            <person name="Aerts A.L."/>
            <person name="Allen A.E."/>
            <person name="Cuvelier M.L."/>
            <person name="Derelle E."/>
            <person name="Everett M.V."/>
            <person name="Foulon E."/>
            <person name="Grimwood J."/>
            <person name="Gundlach H."/>
            <person name="Henrissat B."/>
            <person name="Napoli C."/>
            <person name="McDonald S.M."/>
            <person name="Parker M.S."/>
            <person name="Rombauts S."/>
            <person name="Salamov A."/>
            <person name="Von Dassow P."/>
            <person name="Badger J.H."/>
            <person name="Coutinho P.M."/>
            <person name="Demir E."/>
            <person name="Dubchak I."/>
            <person name="Gentemann C."/>
            <person name="Eikrem W."/>
            <person name="Gready J.E."/>
            <person name="John U."/>
            <person name="Lanier W."/>
            <person name="Lindquist E.A."/>
            <person name="Lucas S."/>
            <person name="Mayer K.F."/>
            <person name="Moreau H."/>
            <person name="Not F."/>
            <person name="Otillar R."/>
            <person name="Panaud O."/>
            <person name="Pangilinan J."/>
            <person name="Paulsen I."/>
            <person name="Piegu B."/>
            <person name="Poliakov A."/>
            <person name="Robbens S."/>
            <person name="Schmutz J."/>
            <person name="Toulza E."/>
            <person name="Wyss T."/>
            <person name="Zelensky A."/>
            <person name="Zhou K."/>
            <person name="Armbrust E.V."/>
            <person name="Bhattacharya D."/>
            <person name="Goodenough U.W."/>
            <person name="Van de Peer Y."/>
            <person name="Grigoriev I.V."/>
        </authorList>
    </citation>
    <scope>NUCLEOTIDE SEQUENCE [LARGE SCALE GENOMIC DNA]</scope>
    <source>
        <strain evidence="2">RCC299 / NOUM17</strain>
    </source>
</reference>
<protein>
    <submittedName>
        <fullName evidence="1">Uncharacterized protein</fullName>
    </submittedName>
</protein>
<organism evidence="1 2">
    <name type="scientific">Micromonas commoda (strain RCC299 / NOUM17 / CCMP2709)</name>
    <name type="common">Picoplanktonic green alga</name>
    <dbReference type="NCBI Taxonomy" id="296587"/>
    <lineage>
        <taxon>Eukaryota</taxon>
        <taxon>Viridiplantae</taxon>
        <taxon>Chlorophyta</taxon>
        <taxon>Mamiellophyceae</taxon>
        <taxon>Mamiellales</taxon>
        <taxon>Mamiellaceae</taxon>
        <taxon>Micromonas</taxon>
    </lineage>
</organism>
<dbReference type="GeneID" id="8245729"/>
<gene>
    <name evidence="1" type="ORF">MICPUN_60483</name>
</gene>
<proteinExistence type="predicted"/>
<dbReference type="AlphaFoldDB" id="C1FFE1"/>
<evidence type="ECO:0000313" key="2">
    <source>
        <dbReference type="Proteomes" id="UP000002009"/>
    </source>
</evidence>
<name>C1FFE1_MICCC</name>
<dbReference type="KEGG" id="mis:MICPUN_60483"/>
<keyword evidence="2" id="KW-1185">Reference proteome</keyword>